<protein>
    <recommendedName>
        <fullName evidence="5">Zinc finger DksA/TraR C4-type domain-containing protein</fullName>
    </recommendedName>
</protein>
<dbReference type="SUPFAM" id="SSF109635">
    <property type="entry name" value="DnaK suppressor protein DksA, alpha-hairpin domain"/>
    <property type="match status" value="1"/>
</dbReference>
<comment type="caution">
    <text evidence="4">Lacks conserved residue(s) required for the propagation of feature annotation.</text>
</comment>
<dbReference type="InterPro" id="IPR037187">
    <property type="entry name" value="DnaK_N"/>
</dbReference>
<evidence type="ECO:0000256" key="1">
    <source>
        <dbReference type="ARBA" id="ARBA00022723"/>
    </source>
</evidence>
<evidence type="ECO:0000256" key="4">
    <source>
        <dbReference type="PROSITE-ProRule" id="PRU00510"/>
    </source>
</evidence>
<keyword evidence="2" id="KW-0863">Zinc-finger</keyword>
<dbReference type="RefSeq" id="WP_146818282.1">
    <property type="nucleotide sequence ID" value="NZ_BJYA01000022.1"/>
</dbReference>
<gene>
    <name evidence="6" type="ORF">AHA02nite_27660</name>
</gene>
<dbReference type="PANTHER" id="PTHR33823:SF4">
    <property type="entry name" value="GENERAL STRESS PROTEIN 16O"/>
    <property type="match status" value="1"/>
</dbReference>
<proteinExistence type="predicted"/>
<dbReference type="GO" id="GO:0008270">
    <property type="term" value="F:zinc ion binding"/>
    <property type="evidence" value="ECO:0007669"/>
    <property type="project" value="UniProtKB-KW"/>
</dbReference>
<keyword evidence="1" id="KW-0479">Metal-binding</keyword>
<evidence type="ECO:0000259" key="5">
    <source>
        <dbReference type="Pfam" id="PF01258"/>
    </source>
</evidence>
<comment type="caution">
    <text evidence="6">The sequence shown here is derived from an EMBL/GenBank/DDBJ whole genome shotgun (WGS) entry which is preliminary data.</text>
</comment>
<keyword evidence="3" id="KW-0862">Zinc</keyword>
<sequence>MSDQQQWSLLRAEMLEEREQLVDQIEEFEDSPALFEESVGELNSVDDQHPGDSATELYERQKDTTFYYRAKEQLKEIDHALAKMEDGTYGVCEKTGEAIPFERLEAMPTARYKL</sequence>
<evidence type="ECO:0000313" key="7">
    <source>
        <dbReference type="Proteomes" id="UP000321440"/>
    </source>
</evidence>
<keyword evidence="7" id="KW-1185">Reference proteome</keyword>
<accession>A0A511W7C5</accession>
<dbReference type="PROSITE" id="PS51128">
    <property type="entry name" value="ZF_DKSA_2"/>
    <property type="match status" value="1"/>
</dbReference>
<dbReference type="AlphaFoldDB" id="A0A511W7C5"/>
<dbReference type="EMBL" id="BJYA01000022">
    <property type="protein sequence ID" value="GEN46990.1"/>
    <property type="molecule type" value="Genomic_DNA"/>
</dbReference>
<dbReference type="Gene3D" id="1.20.120.910">
    <property type="entry name" value="DksA, coiled-coil domain"/>
    <property type="match status" value="1"/>
</dbReference>
<dbReference type="Pfam" id="PF01258">
    <property type="entry name" value="zf-dskA_traR"/>
    <property type="match status" value="1"/>
</dbReference>
<evidence type="ECO:0000313" key="6">
    <source>
        <dbReference type="EMBL" id="GEN46990.1"/>
    </source>
</evidence>
<evidence type="ECO:0000256" key="3">
    <source>
        <dbReference type="ARBA" id="ARBA00022833"/>
    </source>
</evidence>
<reference evidence="6 7" key="1">
    <citation type="submission" date="2019-07" db="EMBL/GenBank/DDBJ databases">
        <title>Whole genome shotgun sequence of Alkalibacillus haloalkaliphilus NBRC 103110.</title>
        <authorList>
            <person name="Hosoyama A."/>
            <person name="Uohara A."/>
            <person name="Ohji S."/>
            <person name="Ichikawa N."/>
        </authorList>
    </citation>
    <scope>NUCLEOTIDE SEQUENCE [LARGE SCALE GENOMIC DNA]</scope>
    <source>
        <strain evidence="6 7">NBRC 103110</strain>
    </source>
</reference>
<dbReference type="PANTHER" id="PTHR33823">
    <property type="entry name" value="RNA POLYMERASE-BINDING TRANSCRIPTION FACTOR DKSA-RELATED"/>
    <property type="match status" value="1"/>
</dbReference>
<name>A0A511W7C5_9BACI</name>
<evidence type="ECO:0000256" key="2">
    <source>
        <dbReference type="ARBA" id="ARBA00022771"/>
    </source>
</evidence>
<dbReference type="OrthoDB" id="9811543at2"/>
<organism evidence="6 7">
    <name type="scientific">Alkalibacillus haloalkaliphilus</name>
    <dbReference type="NCBI Taxonomy" id="94136"/>
    <lineage>
        <taxon>Bacteria</taxon>
        <taxon>Bacillati</taxon>
        <taxon>Bacillota</taxon>
        <taxon>Bacilli</taxon>
        <taxon>Bacillales</taxon>
        <taxon>Bacillaceae</taxon>
        <taxon>Alkalibacillus</taxon>
    </lineage>
</organism>
<dbReference type="InterPro" id="IPR000962">
    <property type="entry name" value="Znf_DskA_TraR"/>
</dbReference>
<feature type="domain" description="Zinc finger DksA/TraR C4-type" evidence="5">
    <location>
        <begin position="87"/>
        <end position="112"/>
    </location>
</feature>
<dbReference type="Proteomes" id="UP000321440">
    <property type="component" value="Unassembled WGS sequence"/>
</dbReference>